<accession>A0A895YAS1</accession>
<dbReference type="EMBL" id="CP070499">
    <property type="protein sequence ID" value="QSB14847.1"/>
    <property type="molecule type" value="Genomic_DNA"/>
</dbReference>
<dbReference type="InterPro" id="IPR050416">
    <property type="entry name" value="FAD-linked_Oxidoreductase"/>
</dbReference>
<keyword evidence="4" id="KW-0274">FAD</keyword>
<dbReference type="GO" id="GO:0016491">
    <property type="term" value="F:oxidoreductase activity"/>
    <property type="evidence" value="ECO:0007669"/>
    <property type="project" value="UniProtKB-KW"/>
</dbReference>
<dbReference type="Gene3D" id="3.40.462.20">
    <property type="match status" value="1"/>
</dbReference>
<feature type="domain" description="FAD-binding PCMH-type" evidence="6">
    <location>
        <begin position="46"/>
        <end position="216"/>
    </location>
</feature>
<evidence type="ECO:0000256" key="1">
    <source>
        <dbReference type="ARBA" id="ARBA00001974"/>
    </source>
</evidence>
<dbReference type="SUPFAM" id="SSF56176">
    <property type="entry name" value="FAD-binding/transporter-associated domain-like"/>
    <property type="match status" value="1"/>
</dbReference>
<evidence type="ECO:0000256" key="4">
    <source>
        <dbReference type="ARBA" id="ARBA00022827"/>
    </source>
</evidence>
<gene>
    <name evidence="7" type="ORF">JQS43_00125</name>
</gene>
<dbReference type="Gene3D" id="3.30.43.10">
    <property type="entry name" value="Uridine Diphospho-n-acetylenolpyruvylglucosamine Reductase, domain 2"/>
    <property type="match status" value="1"/>
</dbReference>
<keyword evidence="5" id="KW-0560">Oxidoreductase</keyword>
<organism evidence="7 8">
    <name type="scientific">Natronosporangium hydrolyticum</name>
    <dbReference type="NCBI Taxonomy" id="2811111"/>
    <lineage>
        <taxon>Bacteria</taxon>
        <taxon>Bacillati</taxon>
        <taxon>Actinomycetota</taxon>
        <taxon>Actinomycetes</taxon>
        <taxon>Micromonosporales</taxon>
        <taxon>Micromonosporaceae</taxon>
        <taxon>Natronosporangium</taxon>
    </lineage>
</organism>
<dbReference type="InterPro" id="IPR016167">
    <property type="entry name" value="FAD-bd_PCMH_sub1"/>
</dbReference>
<evidence type="ECO:0000313" key="7">
    <source>
        <dbReference type="EMBL" id="QSB14847.1"/>
    </source>
</evidence>
<proteinExistence type="inferred from homology"/>
<dbReference type="PROSITE" id="PS00862">
    <property type="entry name" value="OX2_COVAL_FAD"/>
    <property type="match status" value="1"/>
</dbReference>
<comment type="similarity">
    <text evidence="2">Belongs to the oxygen-dependent FAD-linked oxidoreductase family.</text>
</comment>
<evidence type="ECO:0000256" key="2">
    <source>
        <dbReference type="ARBA" id="ARBA00005466"/>
    </source>
</evidence>
<dbReference type="PANTHER" id="PTHR42973:SF39">
    <property type="entry name" value="FAD-BINDING PCMH-TYPE DOMAIN-CONTAINING PROTEIN"/>
    <property type="match status" value="1"/>
</dbReference>
<dbReference type="PROSITE" id="PS51387">
    <property type="entry name" value="FAD_PCMH"/>
    <property type="match status" value="1"/>
</dbReference>
<sequence>METRSASLVVLDQPAVSELASQLRGQLVGPTDPGYDDVRRCWNGMIDKRPALVVRCAGPSDVRVAVEFARKHGLPVAVRGGGHNVSGNAICDGGLVVDLSGMRGVRVDPANRTVRAEGGATIGDLDRETQVFGLAVPMGVVSETGIAGLTLGGGLGWLRRRYGLSCDNLLSVDLVTASGELITVEPGQHPDLWWALAGGGGNFGVVTSFEFRAHPVGPEVYFAFVLHPRERAAAALRQWREWAADAPDEISSFAVLWRVPELPELPPEQHGRPAVVLLAMHSGDPAAGEEALRPLRELGTPVADLSGPMSYLGVQSFFDEDYPPHVMRYYWKSRYLTGLPDEAIDQLVSANDASPSPRSNIDIWQLGGAMSRRSVQATAFGDRSAPFLVGVESNWELPADDEAGVAWGRETFAQLAPFSMAGGYLNFPGFYEDHDRLVADTFGPNLGRLRATKRRYDPSNLFRLNHNIRPS</sequence>
<dbReference type="KEGG" id="nhy:JQS43_00125"/>
<dbReference type="Pfam" id="PF08031">
    <property type="entry name" value="BBE"/>
    <property type="match status" value="1"/>
</dbReference>
<evidence type="ECO:0000256" key="5">
    <source>
        <dbReference type="ARBA" id="ARBA00023002"/>
    </source>
</evidence>
<dbReference type="InterPro" id="IPR012951">
    <property type="entry name" value="BBE"/>
</dbReference>
<keyword evidence="3" id="KW-0285">Flavoprotein</keyword>
<evidence type="ECO:0000259" key="6">
    <source>
        <dbReference type="PROSITE" id="PS51387"/>
    </source>
</evidence>
<dbReference type="InterPro" id="IPR036318">
    <property type="entry name" value="FAD-bd_PCMH-like_sf"/>
</dbReference>
<dbReference type="InterPro" id="IPR016166">
    <property type="entry name" value="FAD-bd_PCMH"/>
</dbReference>
<name>A0A895YAS1_9ACTN</name>
<dbReference type="InterPro" id="IPR006094">
    <property type="entry name" value="Oxid_FAD_bind_N"/>
</dbReference>
<reference evidence="7" key="1">
    <citation type="submission" date="2021-02" db="EMBL/GenBank/DDBJ databases">
        <title>Natrosporangium hydrolyticum gen. nov., sp. nov, a haloalkaliphilic actinobacterium from a soda solonchak soil.</title>
        <authorList>
            <person name="Sorokin D.Y."/>
            <person name="Khijniak T.V."/>
            <person name="Zakharycheva A.P."/>
            <person name="Boueva O.V."/>
            <person name="Ariskina E.V."/>
            <person name="Hahnke R.L."/>
            <person name="Bunk B."/>
            <person name="Sproer C."/>
            <person name="Schumann P."/>
            <person name="Evtushenko L.I."/>
            <person name="Kublanov I.V."/>
        </authorList>
    </citation>
    <scope>NUCLEOTIDE SEQUENCE</scope>
    <source>
        <strain evidence="7">DSM 106523</strain>
    </source>
</reference>
<dbReference type="Pfam" id="PF01565">
    <property type="entry name" value="FAD_binding_4"/>
    <property type="match status" value="1"/>
</dbReference>
<evidence type="ECO:0000313" key="8">
    <source>
        <dbReference type="Proteomes" id="UP000662857"/>
    </source>
</evidence>
<evidence type="ECO:0000256" key="3">
    <source>
        <dbReference type="ARBA" id="ARBA00022630"/>
    </source>
</evidence>
<dbReference type="InterPro" id="IPR016169">
    <property type="entry name" value="FAD-bd_PCMH_sub2"/>
</dbReference>
<dbReference type="AlphaFoldDB" id="A0A895YAS1"/>
<dbReference type="PANTHER" id="PTHR42973">
    <property type="entry name" value="BINDING OXIDOREDUCTASE, PUTATIVE (AFU_ORTHOLOGUE AFUA_1G17690)-RELATED"/>
    <property type="match status" value="1"/>
</dbReference>
<dbReference type="RefSeq" id="WP_239677007.1">
    <property type="nucleotide sequence ID" value="NZ_CP070499.1"/>
</dbReference>
<dbReference type="InterPro" id="IPR006093">
    <property type="entry name" value="Oxy_OxRdtase_FAD_BS"/>
</dbReference>
<dbReference type="Gene3D" id="3.30.465.10">
    <property type="match status" value="1"/>
</dbReference>
<comment type="cofactor">
    <cofactor evidence="1">
        <name>FAD</name>
        <dbReference type="ChEBI" id="CHEBI:57692"/>
    </cofactor>
</comment>
<dbReference type="GO" id="GO:0071949">
    <property type="term" value="F:FAD binding"/>
    <property type="evidence" value="ECO:0007669"/>
    <property type="project" value="InterPro"/>
</dbReference>
<keyword evidence="8" id="KW-1185">Reference proteome</keyword>
<protein>
    <submittedName>
        <fullName evidence="7">FAD-binding oxidoreductase</fullName>
    </submittedName>
</protein>
<dbReference type="Proteomes" id="UP000662857">
    <property type="component" value="Chromosome"/>
</dbReference>